<dbReference type="Pfam" id="PF02606">
    <property type="entry name" value="LpxK"/>
    <property type="match status" value="1"/>
</dbReference>
<reference evidence="14" key="1">
    <citation type="journal article" date="2014" name="Int. J. Syst. Evol. Microbiol.">
        <title>Complete genome sequence of Corynebacterium casei LMG S-19264T (=DSM 44701T), isolated from a smear-ripened cheese.</title>
        <authorList>
            <consortium name="US DOE Joint Genome Institute (JGI-PGF)"/>
            <person name="Walter F."/>
            <person name="Albersmeier A."/>
            <person name="Kalinowski J."/>
            <person name="Ruckert C."/>
        </authorList>
    </citation>
    <scope>NUCLEOTIDE SEQUENCE</scope>
    <source>
        <strain evidence="14">CGMCC 1.15290</strain>
    </source>
</reference>
<organism evidence="14 15">
    <name type="scientific">Filimonas zeae</name>
    <dbReference type="NCBI Taxonomy" id="1737353"/>
    <lineage>
        <taxon>Bacteria</taxon>
        <taxon>Pseudomonadati</taxon>
        <taxon>Bacteroidota</taxon>
        <taxon>Chitinophagia</taxon>
        <taxon>Chitinophagales</taxon>
        <taxon>Chitinophagaceae</taxon>
        <taxon>Filimonas</taxon>
    </lineage>
</organism>
<dbReference type="NCBIfam" id="TIGR00682">
    <property type="entry name" value="lpxK"/>
    <property type="match status" value="1"/>
</dbReference>
<dbReference type="SUPFAM" id="SSF52540">
    <property type="entry name" value="P-loop containing nucleoside triphosphate hydrolases"/>
    <property type="match status" value="1"/>
</dbReference>
<dbReference type="GO" id="GO:0009245">
    <property type="term" value="P:lipid A biosynthetic process"/>
    <property type="evidence" value="ECO:0007669"/>
    <property type="project" value="UniProtKB-UniRule"/>
</dbReference>
<dbReference type="HAMAP" id="MF_00409">
    <property type="entry name" value="LpxK"/>
    <property type="match status" value="1"/>
</dbReference>
<evidence type="ECO:0000256" key="12">
    <source>
        <dbReference type="ARBA" id="ARBA00029757"/>
    </source>
</evidence>
<keyword evidence="8 13" id="KW-0547">Nucleotide-binding</keyword>
<keyword evidence="6 13" id="KW-0441">Lipid A biosynthesis</keyword>
<dbReference type="GO" id="GO:0005524">
    <property type="term" value="F:ATP binding"/>
    <property type="evidence" value="ECO:0007669"/>
    <property type="project" value="UniProtKB-UniRule"/>
</dbReference>
<evidence type="ECO:0000256" key="10">
    <source>
        <dbReference type="ARBA" id="ARBA00022840"/>
    </source>
</evidence>
<keyword evidence="5 13" id="KW-0444">Lipid biosynthesis</keyword>
<proteinExistence type="inferred from homology"/>
<keyword evidence="11 13" id="KW-0443">Lipid metabolism</keyword>
<sequence length="359" mass="41419">MNFNAFFLKSFRVLLLPFALLYGLAVTIRNFLYNKKYLRSAEFGLPLICIGNVAVGGTGKSPMVEYLVHLLRNKYKVATLSRGYKRKTKGYALAGDQTTALDIGDEPMQFHLKFPDITVAVGEERIVAIPQLLHDRPETQVILLDDAFQHRPVNAGMNIMLTDYNNLFTRDYFLPTGDLRDQRSSYKRAQIIVVTKCPANLSELERDRLLLEIAPLPHQQVYFTTIEYGTPYHIINRNAHNLAAEDEVLLVCGIANPKPLKQYLNEQVATYDLLDYNDHHIFRIDDLKDIRKKYEQLTGNRKIILTTEKDAVRLLKFKNELDRLPLYVLPVRHGFLFNGTDQFNSQMIHFIENYQLHTA</sequence>
<dbReference type="Proteomes" id="UP000627292">
    <property type="component" value="Unassembled WGS sequence"/>
</dbReference>
<dbReference type="InterPro" id="IPR027417">
    <property type="entry name" value="P-loop_NTPase"/>
</dbReference>
<evidence type="ECO:0000256" key="3">
    <source>
        <dbReference type="ARBA" id="ARBA00012071"/>
    </source>
</evidence>
<evidence type="ECO:0000313" key="14">
    <source>
        <dbReference type="EMBL" id="GGH71967.1"/>
    </source>
</evidence>
<evidence type="ECO:0000256" key="8">
    <source>
        <dbReference type="ARBA" id="ARBA00022741"/>
    </source>
</evidence>
<keyword evidence="7 13" id="KW-0808">Transferase</keyword>
<dbReference type="EMBL" id="BMIB01000003">
    <property type="protein sequence ID" value="GGH71967.1"/>
    <property type="molecule type" value="Genomic_DNA"/>
</dbReference>
<comment type="pathway">
    <text evidence="2 13">Glycolipid biosynthesis; lipid IV(A) biosynthesis; lipid IV(A) from (3R)-3-hydroxytetradecanoyl-[acyl-carrier-protein] and UDP-N-acetyl-alpha-D-glucosamine: step 6/6.</text>
</comment>
<comment type="caution">
    <text evidence="14">The sequence shown here is derived from an EMBL/GenBank/DDBJ whole genome shotgun (WGS) entry which is preliminary data.</text>
</comment>
<dbReference type="EC" id="2.7.1.130" evidence="3 13"/>
<comment type="catalytic activity">
    <reaction evidence="13">
        <text>a lipid A disaccharide + ATP = a lipid IVA + ADP + H(+)</text>
        <dbReference type="Rhea" id="RHEA:67840"/>
        <dbReference type="ChEBI" id="CHEBI:15378"/>
        <dbReference type="ChEBI" id="CHEBI:30616"/>
        <dbReference type="ChEBI" id="CHEBI:176343"/>
        <dbReference type="ChEBI" id="CHEBI:176425"/>
        <dbReference type="ChEBI" id="CHEBI:456216"/>
        <dbReference type="EC" id="2.7.1.130"/>
    </reaction>
</comment>
<dbReference type="PANTHER" id="PTHR42724">
    <property type="entry name" value="TETRAACYLDISACCHARIDE 4'-KINASE"/>
    <property type="match status" value="1"/>
</dbReference>
<evidence type="ECO:0000313" key="15">
    <source>
        <dbReference type="Proteomes" id="UP000627292"/>
    </source>
</evidence>
<dbReference type="PANTHER" id="PTHR42724:SF1">
    <property type="entry name" value="TETRAACYLDISACCHARIDE 4'-KINASE, MITOCHONDRIAL-RELATED"/>
    <property type="match status" value="1"/>
</dbReference>
<comment type="function">
    <text evidence="1 13">Transfers the gamma-phosphate of ATP to the 4'-position of a tetraacyldisaccharide 1-phosphate intermediate (termed DS-1-P) to form tetraacyldisaccharide 1,4'-bis-phosphate (lipid IVA).</text>
</comment>
<dbReference type="GO" id="GO:0009029">
    <property type="term" value="F:lipid-A 4'-kinase activity"/>
    <property type="evidence" value="ECO:0007669"/>
    <property type="project" value="UniProtKB-UniRule"/>
</dbReference>
<dbReference type="GO" id="GO:0005886">
    <property type="term" value="C:plasma membrane"/>
    <property type="evidence" value="ECO:0007669"/>
    <property type="project" value="TreeGrafter"/>
</dbReference>
<evidence type="ECO:0000256" key="4">
    <source>
        <dbReference type="ARBA" id="ARBA00016436"/>
    </source>
</evidence>
<reference evidence="14" key="2">
    <citation type="submission" date="2020-09" db="EMBL/GenBank/DDBJ databases">
        <authorList>
            <person name="Sun Q."/>
            <person name="Zhou Y."/>
        </authorList>
    </citation>
    <scope>NUCLEOTIDE SEQUENCE</scope>
    <source>
        <strain evidence="14">CGMCC 1.15290</strain>
    </source>
</reference>
<comment type="similarity">
    <text evidence="13">Belongs to the LpxK family.</text>
</comment>
<keyword evidence="10 13" id="KW-0067">ATP-binding</keyword>
<evidence type="ECO:0000256" key="6">
    <source>
        <dbReference type="ARBA" id="ARBA00022556"/>
    </source>
</evidence>
<dbReference type="InterPro" id="IPR003758">
    <property type="entry name" value="LpxK"/>
</dbReference>
<evidence type="ECO:0000256" key="5">
    <source>
        <dbReference type="ARBA" id="ARBA00022516"/>
    </source>
</evidence>
<comment type="caution">
    <text evidence="13">Lacks conserved residue(s) required for the propagation of feature annotation.</text>
</comment>
<accession>A0A917MYR5</accession>
<name>A0A917MYR5_9BACT</name>
<evidence type="ECO:0000256" key="7">
    <source>
        <dbReference type="ARBA" id="ARBA00022679"/>
    </source>
</evidence>
<dbReference type="AlphaFoldDB" id="A0A917MYR5"/>
<evidence type="ECO:0000256" key="1">
    <source>
        <dbReference type="ARBA" id="ARBA00002274"/>
    </source>
</evidence>
<evidence type="ECO:0000256" key="2">
    <source>
        <dbReference type="ARBA" id="ARBA00004870"/>
    </source>
</evidence>
<evidence type="ECO:0000256" key="9">
    <source>
        <dbReference type="ARBA" id="ARBA00022777"/>
    </source>
</evidence>
<keyword evidence="9 13" id="KW-0418">Kinase</keyword>
<protein>
    <recommendedName>
        <fullName evidence="4 13">Tetraacyldisaccharide 4'-kinase</fullName>
        <ecNumber evidence="3 13">2.7.1.130</ecNumber>
    </recommendedName>
    <alternativeName>
        <fullName evidence="12 13">Lipid A 4'-kinase</fullName>
    </alternativeName>
</protein>
<keyword evidence="15" id="KW-1185">Reference proteome</keyword>
<evidence type="ECO:0000256" key="13">
    <source>
        <dbReference type="HAMAP-Rule" id="MF_00409"/>
    </source>
</evidence>
<evidence type="ECO:0000256" key="11">
    <source>
        <dbReference type="ARBA" id="ARBA00023098"/>
    </source>
</evidence>
<gene>
    <name evidence="13 14" type="primary">lpxK</name>
    <name evidence="14" type="ORF">GCM10011379_31880</name>
</gene>
<dbReference type="GO" id="GO:0009244">
    <property type="term" value="P:lipopolysaccharide core region biosynthetic process"/>
    <property type="evidence" value="ECO:0007669"/>
    <property type="project" value="TreeGrafter"/>
</dbReference>